<dbReference type="eggNOG" id="COG2873">
    <property type="taxonomic scope" value="Bacteria"/>
</dbReference>
<comment type="cofactor">
    <cofactor evidence="1 6">
        <name>pyridoxal 5'-phosphate</name>
        <dbReference type="ChEBI" id="CHEBI:597326"/>
    </cofactor>
</comment>
<dbReference type="CDD" id="cd00614">
    <property type="entry name" value="CGS_like"/>
    <property type="match status" value="1"/>
</dbReference>
<dbReference type="PIRSF" id="PIRSF001434">
    <property type="entry name" value="CGS"/>
    <property type="match status" value="1"/>
</dbReference>
<keyword evidence="8" id="KW-1185">Reference proteome</keyword>
<dbReference type="GO" id="GO:0030170">
    <property type="term" value="F:pyridoxal phosphate binding"/>
    <property type="evidence" value="ECO:0007669"/>
    <property type="project" value="InterPro"/>
</dbReference>
<sequence>MTKKNLGTLCVQAGYEPKNGEPRVVPIIQSTTFKYDSSEQMGNLFDLKEAGYFYTRLANPTNDAVANKITALEGGVAGILTSSGQAANFYALLNILKAGDHIIASSAIYGGTYNLIAHTMKDLGIESTFVDPAISLEDLNKEFKENTKAVFGETLSNPSLKVLDIETFAKAAHEHGVPLIVDNTFPTPIFLRPIEWGADIVTHSTTKYMNGFANSVGGAVIDSGNFDWSKYKDKFPGLTEPDETYHGVIYTEAFGKGAYITKMTTTLMRDLGSIPSPQNSFYLEIGLETLHLRMPRHYENALAVARFLENSEKISWVSFSALEKDSQHELAKKYLPDGSCGVIAFGVKGGREAATKFMDSLKLAAVVTHVADSRTCVLHPASTTHRQMNEEELVQAGISSDLVRMSVGIEDVKDIIDDVKQALEKI</sequence>
<feature type="modified residue" description="N6-(pyridoxal phosphate)lysine" evidence="5">
    <location>
        <position position="207"/>
    </location>
</feature>
<reference evidence="7 8" key="1">
    <citation type="journal article" date="2016" name="Appl. Environ. Microbiol.">
        <title>Function and Phylogeny of Bacterial Butyryl Coenzyme A:Acetate Transferases and Their Diversity in the Proximal Colon of Swine.</title>
        <authorList>
            <person name="Trachsel J."/>
            <person name="Bayles D.O."/>
            <person name="Looft T."/>
            <person name="Levine U.Y."/>
            <person name="Allen H.K."/>
        </authorList>
    </citation>
    <scope>NUCLEOTIDE SEQUENCE [LARGE SCALE GENOMIC DNA]</scope>
    <source>
        <strain evidence="7 8">35-6-1</strain>
    </source>
</reference>
<dbReference type="Pfam" id="PF01053">
    <property type="entry name" value="Cys_Met_Meta_PP"/>
    <property type="match status" value="1"/>
</dbReference>
<dbReference type="GO" id="GO:0006535">
    <property type="term" value="P:cysteine biosynthetic process from serine"/>
    <property type="evidence" value="ECO:0007669"/>
    <property type="project" value="TreeGrafter"/>
</dbReference>
<dbReference type="NCBIfam" id="TIGR01326">
    <property type="entry name" value="OAH_OAS_sulfhy"/>
    <property type="match status" value="1"/>
</dbReference>
<evidence type="ECO:0000256" key="1">
    <source>
        <dbReference type="ARBA" id="ARBA00001933"/>
    </source>
</evidence>
<evidence type="ECO:0000256" key="6">
    <source>
        <dbReference type="RuleBase" id="RU362118"/>
    </source>
</evidence>
<dbReference type="Gene3D" id="3.40.640.10">
    <property type="entry name" value="Type I PLP-dependent aspartate aminotransferase-like (Major domain)"/>
    <property type="match status" value="1"/>
</dbReference>
<organism evidence="7 8">
    <name type="scientific">Peptoniphilus porci</name>
    <dbReference type="NCBI Taxonomy" id="2652280"/>
    <lineage>
        <taxon>Bacteria</taxon>
        <taxon>Bacillati</taxon>
        <taxon>Bacillota</taxon>
        <taxon>Tissierellia</taxon>
        <taxon>Tissierellales</taxon>
        <taxon>Peptoniphilaceae</taxon>
        <taxon>Peptoniphilus</taxon>
    </lineage>
</organism>
<dbReference type="Gene3D" id="3.90.1150.10">
    <property type="entry name" value="Aspartate Aminotransferase, domain 1"/>
    <property type="match status" value="1"/>
</dbReference>
<keyword evidence="3" id="KW-0808">Transferase</keyword>
<dbReference type="InterPro" id="IPR006235">
    <property type="entry name" value="OAc-hSer/O-AcSer_sulfhydrylase"/>
</dbReference>
<dbReference type="GO" id="GO:0071269">
    <property type="term" value="P:L-homocysteine biosynthetic process"/>
    <property type="evidence" value="ECO:0007669"/>
    <property type="project" value="TreeGrafter"/>
</dbReference>
<dbReference type="GO" id="GO:0005737">
    <property type="term" value="C:cytoplasm"/>
    <property type="evidence" value="ECO:0007669"/>
    <property type="project" value="TreeGrafter"/>
</dbReference>
<evidence type="ECO:0000313" key="7">
    <source>
        <dbReference type="EMBL" id="OLR64335.1"/>
    </source>
</evidence>
<dbReference type="PANTHER" id="PTHR43797:SF3">
    <property type="entry name" value="O-ACETYLHOMOSERINE SULFHYDRYLASE"/>
    <property type="match status" value="1"/>
</dbReference>
<evidence type="ECO:0000256" key="5">
    <source>
        <dbReference type="PIRSR" id="PIRSR001434-2"/>
    </source>
</evidence>
<dbReference type="FunFam" id="3.40.640.10:FF:000035">
    <property type="entry name" value="O-succinylhomoserine sulfhydrylase"/>
    <property type="match status" value="1"/>
</dbReference>
<evidence type="ECO:0000256" key="2">
    <source>
        <dbReference type="ARBA" id="ARBA00009077"/>
    </source>
</evidence>
<dbReference type="PANTHER" id="PTHR43797">
    <property type="entry name" value="HOMOCYSTEINE/CYSTEINE SYNTHASE"/>
    <property type="match status" value="1"/>
</dbReference>
<dbReference type="InterPro" id="IPR000277">
    <property type="entry name" value="Cys/Met-Metab_PyrdxlP-dep_enz"/>
</dbReference>
<keyword evidence="4 5" id="KW-0663">Pyridoxal phosphate</keyword>
<dbReference type="GO" id="GO:0019346">
    <property type="term" value="P:transsulfuration"/>
    <property type="evidence" value="ECO:0007669"/>
    <property type="project" value="InterPro"/>
</dbReference>
<dbReference type="InterPro" id="IPR015424">
    <property type="entry name" value="PyrdxlP-dep_Trfase"/>
</dbReference>
<proteinExistence type="inferred from homology"/>
<dbReference type="GO" id="GO:0004124">
    <property type="term" value="F:cysteine synthase activity"/>
    <property type="evidence" value="ECO:0007669"/>
    <property type="project" value="TreeGrafter"/>
</dbReference>
<protein>
    <submittedName>
        <fullName evidence="7">O-acetylhomoserine aminocarboxypropyltransferase</fullName>
    </submittedName>
</protein>
<comment type="caution">
    <text evidence="7">The sequence shown here is derived from an EMBL/GenBank/DDBJ whole genome shotgun (WGS) entry which is preliminary data.</text>
</comment>
<dbReference type="SUPFAM" id="SSF53383">
    <property type="entry name" value="PLP-dependent transferases"/>
    <property type="match status" value="1"/>
</dbReference>
<dbReference type="AlphaFoldDB" id="A0A1U7LY39"/>
<dbReference type="GO" id="GO:0003961">
    <property type="term" value="F:O-acetylhomoserine aminocarboxypropyltransferase activity"/>
    <property type="evidence" value="ECO:0007669"/>
    <property type="project" value="TreeGrafter"/>
</dbReference>
<dbReference type="EMBL" id="MJIH01000001">
    <property type="protein sequence ID" value="OLR64335.1"/>
    <property type="molecule type" value="Genomic_DNA"/>
</dbReference>
<dbReference type="InterPro" id="IPR015421">
    <property type="entry name" value="PyrdxlP-dep_Trfase_major"/>
</dbReference>
<dbReference type="Proteomes" id="UP000187166">
    <property type="component" value="Unassembled WGS sequence"/>
</dbReference>
<dbReference type="STRING" id="1465756.BIV18_01625"/>
<accession>A0A1U7LY39</accession>
<evidence type="ECO:0000256" key="3">
    <source>
        <dbReference type="ARBA" id="ARBA00022679"/>
    </source>
</evidence>
<comment type="similarity">
    <text evidence="2 6">Belongs to the trans-sulfuration enzymes family.</text>
</comment>
<evidence type="ECO:0000256" key="4">
    <source>
        <dbReference type="ARBA" id="ARBA00022898"/>
    </source>
</evidence>
<evidence type="ECO:0000313" key="8">
    <source>
        <dbReference type="Proteomes" id="UP000187166"/>
    </source>
</evidence>
<gene>
    <name evidence="7" type="ORF">BIV18_01625</name>
</gene>
<name>A0A1U7LY39_9FIRM</name>
<dbReference type="InterPro" id="IPR015422">
    <property type="entry name" value="PyrdxlP-dep_Trfase_small"/>
</dbReference>